<dbReference type="AlphaFoldDB" id="D9PHS7"/>
<sequence>MEKILNLLLPALLSSSVVALIVGFLFKRRTEIITAEVKNQFEQNMTIYKSSYQWKEKAVSELLGQIYMQFSRTKRAFQRYSATNLYLEAKVIKEGNEKIRNLLLEKAYLIPSELLEDANLLIEHYDVWLEEFYKQRDSEKPNLEQKFIFVGPKGFKFPEKAEENFKNKYHQIWNELYK</sequence>
<organism evidence="1">
    <name type="scientific">sediment metagenome</name>
    <dbReference type="NCBI Taxonomy" id="749907"/>
    <lineage>
        <taxon>unclassified sequences</taxon>
        <taxon>metagenomes</taxon>
        <taxon>ecological metagenomes</taxon>
    </lineage>
</organism>
<accession>D9PHS7</accession>
<dbReference type="EMBL" id="ADZX01000391">
    <property type="protein sequence ID" value="EFK96875.1"/>
    <property type="molecule type" value="Genomic_DNA"/>
</dbReference>
<name>D9PHS7_9ZZZZ</name>
<protein>
    <submittedName>
        <fullName evidence="1">Uncharacterized protein</fullName>
    </submittedName>
</protein>
<comment type="caution">
    <text evidence="1">The sequence shown here is derived from an EMBL/GenBank/DDBJ whole genome shotgun (WGS) entry which is preliminary data.</text>
</comment>
<evidence type="ECO:0000313" key="1">
    <source>
        <dbReference type="EMBL" id="EFK96875.1"/>
    </source>
</evidence>
<reference evidence="1" key="2">
    <citation type="journal article" date="2011" name="Microb. Ecol.">
        <title>Taxonomic and Functional Metagenomic Profiling of the Microbial Community in the Anoxic Sediment of a Sub-saline Shallow Lake (Laguna de Carrizo, Central Spain).</title>
        <authorList>
            <person name="Ferrer M."/>
            <person name="Guazzaroni M.E."/>
            <person name="Richter M."/>
            <person name="Garcia-Salamanca A."/>
            <person name="Yarza P."/>
            <person name="Suarez-Suarez A."/>
            <person name="Solano J."/>
            <person name="Alcaide M."/>
            <person name="van Dillewijn P."/>
            <person name="Molina-Henares M.A."/>
            <person name="Lopez-Cortes N."/>
            <person name="Al-Ramahi Y."/>
            <person name="Guerrero C."/>
            <person name="Acosta A."/>
            <person name="de Eugenio L.I."/>
            <person name="Martinez V."/>
            <person name="Marques S."/>
            <person name="Rojo F."/>
            <person name="Santero E."/>
            <person name="Genilloud O."/>
            <person name="Perez-Perez J."/>
            <person name="Rossello-Mora R."/>
            <person name="Ramos J.L."/>
        </authorList>
    </citation>
    <scope>NUCLEOTIDE SEQUENCE</scope>
</reference>
<reference evidence="1" key="1">
    <citation type="submission" date="2010-07" db="EMBL/GenBank/DDBJ databases">
        <authorList>
            <consortium name="CONSOLIDER consortium CSD2007-00005"/>
            <person name="Guazzaroni M.-E."/>
            <person name="Richter M."/>
            <person name="Garcia-Salamanca A."/>
            <person name="Yarza P."/>
            <person name="Ferrer M."/>
        </authorList>
    </citation>
    <scope>NUCLEOTIDE SEQUENCE</scope>
</reference>
<proteinExistence type="predicted"/>
<gene>
    <name evidence="1" type="ORF">LDC_1079</name>
</gene>